<protein>
    <submittedName>
        <fullName evidence="12">Uncharacterized protein</fullName>
    </submittedName>
</protein>
<dbReference type="GeneTree" id="ENSGT01030000235331"/>
<feature type="domain" description="EGF-like" evidence="11">
    <location>
        <begin position="109"/>
        <end position="150"/>
    </location>
</feature>
<proteinExistence type="predicted"/>
<organism evidence="12 13">
    <name type="scientific">Dicentrarchus labrax</name>
    <name type="common">European seabass</name>
    <name type="synonym">Morone labrax</name>
    <dbReference type="NCBI Taxonomy" id="13489"/>
    <lineage>
        <taxon>Eukaryota</taxon>
        <taxon>Metazoa</taxon>
        <taxon>Chordata</taxon>
        <taxon>Craniata</taxon>
        <taxon>Vertebrata</taxon>
        <taxon>Euteleostomi</taxon>
        <taxon>Actinopterygii</taxon>
        <taxon>Neopterygii</taxon>
        <taxon>Teleostei</taxon>
        <taxon>Neoteleostei</taxon>
        <taxon>Acanthomorphata</taxon>
        <taxon>Eupercaria</taxon>
        <taxon>Moronidae</taxon>
        <taxon>Dicentrarchus</taxon>
    </lineage>
</organism>
<evidence type="ECO:0000259" key="10">
    <source>
        <dbReference type="PROSITE" id="PS50024"/>
    </source>
</evidence>
<keyword evidence="2" id="KW-1003">Cell membrane</keyword>
<evidence type="ECO:0000256" key="3">
    <source>
        <dbReference type="ARBA" id="ARBA00022536"/>
    </source>
</evidence>
<reference evidence="12" key="1">
    <citation type="submission" date="2025-08" db="UniProtKB">
        <authorList>
            <consortium name="Ensembl"/>
        </authorList>
    </citation>
    <scope>IDENTIFICATION</scope>
</reference>
<feature type="domain" description="SEA" evidence="10">
    <location>
        <begin position="151"/>
        <end position="274"/>
    </location>
</feature>
<dbReference type="Proteomes" id="UP000694389">
    <property type="component" value="Unassembled WGS sequence"/>
</dbReference>
<accession>A0A8C4H151</accession>
<comment type="caution">
    <text evidence="9">Lacks conserved residue(s) required for the propagation of feature annotation.</text>
</comment>
<evidence type="ECO:0000256" key="4">
    <source>
        <dbReference type="ARBA" id="ARBA00022729"/>
    </source>
</evidence>
<keyword evidence="7" id="KW-1015">Disulfide bond</keyword>
<evidence type="ECO:0000259" key="11">
    <source>
        <dbReference type="PROSITE" id="PS50026"/>
    </source>
</evidence>
<evidence type="ECO:0000256" key="9">
    <source>
        <dbReference type="PROSITE-ProRule" id="PRU00076"/>
    </source>
</evidence>
<dbReference type="PANTHER" id="PTHR24037">
    <property type="entry name" value="HEART DEVELOPMENT PROTEIN WITH EGF-LIKE DOMAINS 1"/>
    <property type="match status" value="1"/>
</dbReference>
<keyword evidence="6" id="KW-0472">Membrane</keyword>
<sequence>KTSVSFGWFQHVLLREQVLLVLLLLLHRQLLKLREQVLLVLLLLLYRQLLTIREQVLLVLLLLLYRQLLAIREQVLLVLLLLLHRQVLAITGTDSASPPTQPPPTENPEAGPCDVNPCGIGSTCDPRHNQTFVCLCLAGDVYNYDNTICERAKVFPGHLSLPGINYNNEMADKTSEIFLDNSKAITDALSAELNKTEGYSGSIVLEIRPINNGKVWLRNSKGVNATVEITYAPSADIKTEEVLTAIKIGATCSDCTLKGSTFVDENLCDNSPCDEKSVTCSSADGDFNCTCIENYIKTDFSNRICIACPSGTKADESSECVA</sequence>
<evidence type="ECO:0000256" key="7">
    <source>
        <dbReference type="ARBA" id="ARBA00023157"/>
    </source>
</evidence>
<dbReference type="SUPFAM" id="SSF82671">
    <property type="entry name" value="SEA domain"/>
    <property type="match status" value="1"/>
</dbReference>
<dbReference type="PANTHER" id="PTHR24037:SF10">
    <property type="entry name" value="MUCIN-13"/>
    <property type="match status" value="1"/>
</dbReference>
<evidence type="ECO:0000256" key="2">
    <source>
        <dbReference type="ARBA" id="ARBA00022475"/>
    </source>
</evidence>
<evidence type="ECO:0000256" key="8">
    <source>
        <dbReference type="ARBA" id="ARBA00023180"/>
    </source>
</evidence>
<dbReference type="InterPro" id="IPR036364">
    <property type="entry name" value="SEA_dom_sf"/>
</dbReference>
<dbReference type="InterPro" id="IPR000742">
    <property type="entry name" value="EGF"/>
</dbReference>
<keyword evidence="4" id="KW-0732">Signal</keyword>
<keyword evidence="5" id="KW-0677">Repeat</keyword>
<keyword evidence="13" id="KW-1185">Reference proteome</keyword>
<dbReference type="Ensembl" id="ENSDLAT00005037767.2">
    <property type="protein sequence ID" value="ENSDLAP00005035407.2"/>
    <property type="gene ID" value="ENSDLAG00005015779.2"/>
</dbReference>
<comment type="subcellular location">
    <subcellularLocation>
        <location evidence="1">Cell membrane</location>
    </subcellularLocation>
</comment>
<keyword evidence="8" id="KW-0325">Glycoprotein</keyword>
<dbReference type="GO" id="GO:0005886">
    <property type="term" value="C:plasma membrane"/>
    <property type="evidence" value="ECO:0007669"/>
    <property type="project" value="UniProtKB-SubCell"/>
</dbReference>
<evidence type="ECO:0000256" key="6">
    <source>
        <dbReference type="ARBA" id="ARBA00023136"/>
    </source>
</evidence>
<evidence type="ECO:0000313" key="12">
    <source>
        <dbReference type="Ensembl" id="ENSDLAP00005035407.2"/>
    </source>
</evidence>
<name>A0A8C4H151_DICLA</name>
<dbReference type="SUPFAM" id="SSF57184">
    <property type="entry name" value="Growth factor receptor domain"/>
    <property type="match status" value="1"/>
</dbReference>
<dbReference type="PROSITE" id="PS50026">
    <property type="entry name" value="EGF_3"/>
    <property type="match status" value="1"/>
</dbReference>
<dbReference type="InterPro" id="IPR000082">
    <property type="entry name" value="SEA_dom"/>
</dbReference>
<dbReference type="AlphaFoldDB" id="A0A8C4H151"/>
<evidence type="ECO:0000313" key="13">
    <source>
        <dbReference type="Proteomes" id="UP000694389"/>
    </source>
</evidence>
<dbReference type="PROSITE" id="PS50024">
    <property type="entry name" value="SEA"/>
    <property type="match status" value="1"/>
</dbReference>
<dbReference type="InterPro" id="IPR009030">
    <property type="entry name" value="Growth_fac_rcpt_cys_sf"/>
</dbReference>
<keyword evidence="3 9" id="KW-0245">EGF-like domain</keyword>
<evidence type="ECO:0000256" key="5">
    <source>
        <dbReference type="ARBA" id="ARBA00022737"/>
    </source>
</evidence>
<evidence type="ECO:0000256" key="1">
    <source>
        <dbReference type="ARBA" id="ARBA00004236"/>
    </source>
</evidence>
<reference evidence="12" key="2">
    <citation type="submission" date="2025-09" db="UniProtKB">
        <authorList>
            <consortium name="Ensembl"/>
        </authorList>
    </citation>
    <scope>IDENTIFICATION</scope>
</reference>